<feature type="chain" id="PRO_5045653162" evidence="7">
    <location>
        <begin position="30"/>
        <end position="589"/>
    </location>
</feature>
<evidence type="ECO:0000256" key="6">
    <source>
        <dbReference type="RuleBase" id="RU003355"/>
    </source>
</evidence>
<feature type="active site" description="Charge relay system" evidence="5">
    <location>
        <position position="348"/>
    </location>
</feature>
<dbReference type="Proteomes" id="UP001595855">
    <property type="component" value="Unassembled WGS sequence"/>
</dbReference>
<dbReference type="InterPro" id="IPR013783">
    <property type="entry name" value="Ig-like_fold"/>
</dbReference>
<comment type="caution">
    <text evidence="9">The sequence shown here is derived from an EMBL/GenBank/DDBJ whole genome shotgun (WGS) entry which is preliminary data.</text>
</comment>
<dbReference type="Pfam" id="PF00082">
    <property type="entry name" value="Peptidase_S8"/>
    <property type="match status" value="1"/>
</dbReference>
<dbReference type="Gene3D" id="3.40.50.200">
    <property type="entry name" value="Peptidase S8/S53 domain"/>
    <property type="match status" value="1"/>
</dbReference>
<name>A0ABV9X5N1_9ACTN</name>
<dbReference type="PROSITE" id="PS51892">
    <property type="entry name" value="SUBTILASE"/>
    <property type="match status" value="1"/>
</dbReference>
<dbReference type="PANTHER" id="PTHR43806">
    <property type="entry name" value="PEPTIDASE S8"/>
    <property type="match status" value="1"/>
</dbReference>
<dbReference type="PROSITE" id="PS00137">
    <property type="entry name" value="SUBTILASE_HIS"/>
    <property type="match status" value="1"/>
</dbReference>
<keyword evidence="2 5" id="KW-0645">Protease</keyword>
<keyword evidence="4 5" id="KW-0720">Serine protease</keyword>
<keyword evidence="7" id="KW-0732">Signal</keyword>
<feature type="active site" description="Charge relay system" evidence="5">
    <location>
        <position position="165"/>
    </location>
</feature>
<dbReference type="InterPro" id="IPR037045">
    <property type="entry name" value="S8pro/Inhibitor_I9_sf"/>
</dbReference>
<dbReference type="PRINTS" id="PR00723">
    <property type="entry name" value="SUBTILISIN"/>
</dbReference>
<keyword evidence="3 5" id="KW-0378">Hydrolase</keyword>
<proteinExistence type="inferred from homology"/>
<evidence type="ECO:0000259" key="8">
    <source>
        <dbReference type="PROSITE" id="PS50093"/>
    </source>
</evidence>
<feature type="signal peptide" evidence="7">
    <location>
        <begin position="1"/>
        <end position="29"/>
    </location>
</feature>
<dbReference type="InterPro" id="IPR023827">
    <property type="entry name" value="Peptidase_S8_Asp-AS"/>
</dbReference>
<dbReference type="PROSITE" id="PS50093">
    <property type="entry name" value="PKD"/>
    <property type="match status" value="2"/>
</dbReference>
<keyword evidence="10" id="KW-1185">Reference proteome</keyword>
<dbReference type="SMART" id="SM00089">
    <property type="entry name" value="PKD"/>
    <property type="match status" value="2"/>
</dbReference>
<dbReference type="Gene3D" id="2.60.40.10">
    <property type="entry name" value="Immunoglobulins"/>
    <property type="match status" value="2"/>
</dbReference>
<feature type="domain" description="PKD" evidence="8">
    <location>
        <begin position="517"/>
        <end position="578"/>
    </location>
</feature>
<dbReference type="InterPro" id="IPR036852">
    <property type="entry name" value="Peptidase_S8/S53_dom_sf"/>
</dbReference>
<evidence type="ECO:0000256" key="4">
    <source>
        <dbReference type="ARBA" id="ARBA00022825"/>
    </source>
</evidence>
<evidence type="ECO:0000256" key="1">
    <source>
        <dbReference type="ARBA" id="ARBA00011073"/>
    </source>
</evidence>
<dbReference type="InterPro" id="IPR035986">
    <property type="entry name" value="PKD_dom_sf"/>
</dbReference>
<dbReference type="SUPFAM" id="SSF54897">
    <property type="entry name" value="Protease propeptides/inhibitors"/>
    <property type="match status" value="1"/>
</dbReference>
<sequence>MRIRRNQLTALCVGAAATTVLALAGQATAAPAGPTPTEGTIRNADTAGAVKGRYIVALEGRPSVRAGAEADVRADARGLAQRYGAQVRQVYSAAFRGFSISATETQAKRLAAADGVAYVEADGTARLVGTQPNPPSYGIDRVDGALDSAYTYPNTGSAVTAYVIDTGVDMDHPNFEGRASSGYDFSDNDPDASDCQGHGTHVSGTVGSRDYGIAKDVGVVSVRVLNCQGTAPWSTVIDGMDWVARNASGPSVANMSIGGDPNSSVDQAVQGLVDAGVTTVIAAGNNNRDACDYSPSRTAAAITVGATTSSDTRSSFSNYGRCLDLFAPGSDIVSTRNGGGQTTMNGTSMASPHVAGAAALYLSAHRGAAPREVRDALVNGADQGEVGNPGSGSPNLLLNVSGLGGDDEPTPGEPTASFTADCSATEPTCAFDASGSTDPDGDIASYAWDFGDEKTGTGADPSHTYASVGTYEVTLTVTDDAGHSDTATRTVRVGAPPAGDTPSASFTAFCMQTGCDFDASGTTDPDDDIASYAWSFGDGQNGSGVTTSHRYPAAQQNFTASLTVTDDAGHSDTATRTIQCWSFGFCFAN</sequence>
<dbReference type="PANTHER" id="PTHR43806:SF11">
    <property type="entry name" value="CEREVISIN-RELATED"/>
    <property type="match status" value="1"/>
</dbReference>
<dbReference type="InterPro" id="IPR010259">
    <property type="entry name" value="S8pro/Inhibitor_I9"/>
</dbReference>
<dbReference type="InterPro" id="IPR022398">
    <property type="entry name" value="Peptidase_S8_His-AS"/>
</dbReference>
<gene>
    <name evidence="9" type="ORF">ACFPRC_34995</name>
</gene>
<dbReference type="SUPFAM" id="SSF52743">
    <property type="entry name" value="Subtilisin-like"/>
    <property type="match status" value="1"/>
</dbReference>
<evidence type="ECO:0000256" key="3">
    <source>
        <dbReference type="ARBA" id="ARBA00022801"/>
    </source>
</evidence>
<dbReference type="Gene3D" id="3.30.70.80">
    <property type="entry name" value="Peptidase S8 propeptide/proteinase inhibitor I9"/>
    <property type="match status" value="1"/>
</dbReference>
<dbReference type="SUPFAM" id="SSF49299">
    <property type="entry name" value="PKD domain"/>
    <property type="match status" value="2"/>
</dbReference>
<protein>
    <submittedName>
        <fullName evidence="9">S8 family serine peptidase</fullName>
    </submittedName>
</protein>
<evidence type="ECO:0000256" key="7">
    <source>
        <dbReference type="SAM" id="SignalP"/>
    </source>
</evidence>
<dbReference type="RefSeq" id="WP_271413960.1">
    <property type="nucleotide sequence ID" value="NZ_BAAATN010000037.1"/>
</dbReference>
<dbReference type="CDD" id="cd04077">
    <property type="entry name" value="Peptidases_S8_PCSK9_ProteinaseK_like"/>
    <property type="match status" value="1"/>
</dbReference>
<evidence type="ECO:0000313" key="9">
    <source>
        <dbReference type="EMBL" id="MFC5020052.1"/>
    </source>
</evidence>
<dbReference type="PROSITE" id="PS00136">
    <property type="entry name" value="SUBTILASE_ASP"/>
    <property type="match status" value="1"/>
</dbReference>
<dbReference type="EMBL" id="JBHSJO010000001">
    <property type="protein sequence ID" value="MFC5020052.1"/>
    <property type="molecule type" value="Genomic_DNA"/>
</dbReference>
<dbReference type="InterPro" id="IPR000601">
    <property type="entry name" value="PKD_dom"/>
</dbReference>
<dbReference type="InterPro" id="IPR050131">
    <property type="entry name" value="Peptidase_S8_subtilisin-like"/>
</dbReference>
<feature type="active site" description="Charge relay system" evidence="5">
    <location>
        <position position="198"/>
    </location>
</feature>
<organism evidence="9 10">
    <name type="scientific">Streptomyces lienomycini</name>
    <dbReference type="NCBI Taxonomy" id="284035"/>
    <lineage>
        <taxon>Bacteria</taxon>
        <taxon>Bacillati</taxon>
        <taxon>Actinomycetota</taxon>
        <taxon>Actinomycetes</taxon>
        <taxon>Kitasatosporales</taxon>
        <taxon>Streptomycetaceae</taxon>
        <taxon>Streptomyces</taxon>
    </lineage>
</organism>
<dbReference type="InterPro" id="IPR022409">
    <property type="entry name" value="PKD/Chitinase_dom"/>
</dbReference>
<dbReference type="InterPro" id="IPR034193">
    <property type="entry name" value="PCSK9_ProteinaseK-like"/>
</dbReference>
<accession>A0ABV9X5N1</accession>
<evidence type="ECO:0000256" key="2">
    <source>
        <dbReference type="ARBA" id="ARBA00022670"/>
    </source>
</evidence>
<dbReference type="InterPro" id="IPR023828">
    <property type="entry name" value="Peptidase_S8_Ser-AS"/>
</dbReference>
<dbReference type="CDD" id="cd00146">
    <property type="entry name" value="PKD"/>
    <property type="match status" value="2"/>
</dbReference>
<feature type="domain" description="PKD" evidence="8">
    <location>
        <begin position="428"/>
        <end position="500"/>
    </location>
</feature>
<dbReference type="Pfam" id="PF18911">
    <property type="entry name" value="PKD_4"/>
    <property type="match status" value="2"/>
</dbReference>
<evidence type="ECO:0000313" key="10">
    <source>
        <dbReference type="Proteomes" id="UP001595855"/>
    </source>
</evidence>
<dbReference type="InterPro" id="IPR000209">
    <property type="entry name" value="Peptidase_S8/S53_dom"/>
</dbReference>
<comment type="similarity">
    <text evidence="1 5 6">Belongs to the peptidase S8 family.</text>
</comment>
<dbReference type="InterPro" id="IPR015500">
    <property type="entry name" value="Peptidase_S8_subtilisin-rel"/>
</dbReference>
<reference evidence="10" key="1">
    <citation type="journal article" date="2019" name="Int. J. Syst. Evol. Microbiol.">
        <title>The Global Catalogue of Microorganisms (GCM) 10K type strain sequencing project: providing services to taxonomists for standard genome sequencing and annotation.</title>
        <authorList>
            <consortium name="The Broad Institute Genomics Platform"/>
            <consortium name="The Broad Institute Genome Sequencing Center for Infectious Disease"/>
            <person name="Wu L."/>
            <person name="Ma J."/>
        </authorList>
    </citation>
    <scope>NUCLEOTIDE SEQUENCE [LARGE SCALE GENOMIC DNA]</scope>
    <source>
        <strain evidence="10">CGMCC 4.1542</strain>
    </source>
</reference>
<dbReference type="Pfam" id="PF05922">
    <property type="entry name" value="Inhibitor_I9"/>
    <property type="match status" value="1"/>
</dbReference>
<dbReference type="PROSITE" id="PS00138">
    <property type="entry name" value="SUBTILASE_SER"/>
    <property type="match status" value="1"/>
</dbReference>
<evidence type="ECO:0000256" key="5">
    <source>
        <dbReference type="PROSITE-ProRule" id="PRU01240"/>
    </source>
</evidence>